<dbReference type="Pfam" id="PF03091">
    <property type="entry name" value="CutA1"/>
    <property type="match status" value="1"/>
</dbReference>
<evidence type="ECO:0000256" key="1">
    <source>
        <dbReference type="ARBA" id="ARBA00010169"/>
    </source>
</evidence>
<dbReference type="InterPro" id="IPR015867">
    <property type="entry name" value="N-reg_PII/ATP_PRibTrfase_C"/>
</dbReference>
<reference evidence="2 3" key="1">
    <citation type="submission" date="2016-10" db="EMBL/GenBank/DDBJ databases">
        <authorList>
            <person name="de Groot N.N."/>
        </authorList>
    </citation>
    <scope>NUCLEOTIDE SEQUENCE [LARGE SCALE GENOMIC DNA]</scope>
    <source>
        <strain evidence="2 3">MON 2.2</strain>
    </source>
</reference>
<dbReference type="InterPro" id="IPR004323">
    <property type="entry name" value="Ion_tolerance_CutA"/>
</dbReference>
<organism evidence="2 3">
    <name type="scientific">Auraticoccus monumenti</name>
    <dbReference type="NCBI Taxonomy" id="675864"/>
    <lineage>
        <taxon>Bacteria</taxon>
        <taxon>Bacillati</taxon>
        <taxon>Actinomycetota</taxon>
        <taxon>Actinomycetes</taxon>
        <taxon>Propionibacteriales</taxon>
        <taxon>Propionibacteriaceae</taxon>
        <taxon>Auraticoccus</taxon>
    </lineage>
</organism>
<dbReference type="GO" id="GO:0005507">
    <property type="term" value="F:copper ion binding"/>
    <property type="evidence" value="ECO:0007669"/>
    <property type="project" value="TreeGrafter"/>
</dbReference>
<comment type="similarity">
    <text evidence="1">Belongs to the CutA family.</text>
</comment>
<gene>
    <name evidence="2" type="ORF">SAMN04489747_0149</name>
</gene>
<sequence length="83" mass="9690">MGTRYPRQQLRPIPDQATAVYRWKGEIYHDTEWQLWIKTTDERAKQLASWIPEHHSGDLPEVITLPITGGLPAYLDWITDETS</sequence>
<name>A0A1G6RZD4_9ACTN</name>
<dbReference type="Proteomes" id="UP000198546">
    <property type="component" value="Chromosome i"/>
</dbReference>
<evidence type="ECO:0000313" key="3">
    <source>
        <dbReference type="Proteomes" id="UP000198546"/>
    </source>
</evidence>
<dbReference type="PANTHER" id="PTHR23419">
    <property type="entry name" value="DIVALENT CATION TOLERANCE CUTA-RELATED"/>
    <property type="match status" value="1"/>
</dbReference>
<dbReference type="RefSeq" id="WP_090589677.1">
    <property type="nucleotide sequence ID" value="NZ_LT629688.1"/>
</dbReference>
<protein>
    <submittedName>
        <fullName evidence="2">CutA1 divalent ion tolerance protein</fullName>
    </submittedName>
</protein>
<dbReference type="GO" id="GO:0010038">
    <property type="term" value="P:response to metal ion"/>
    <property type="evidence" value="ECO:0007669"/>
    <property type="project" value="InterPro"/>
</dbReference>
<dbReference type="SUPFAM" id="SSF54913">
    <property type="entry name" value="GlnB-like"/>
    <property type="match status" value="1"/>
</dbReference>
<dbReference type="InterPro" id="IPR011322">
    <property type="entry name" value="N-reg_PII-like_a/b"/>
</dbReference>
<dbReference type="OrthoDB" id="37622at2"/>
<accession>A0A1G6RZD4</accession>
<proteinExistence type="inferred from homology"/>
<dbReference type="Gene3D" id="3.30.70.120">
    <property type="match status" value="1"/>
</dbReference>
<dbReference type="EMBL" id="LT629688">
    <property type="protein sequence ID" value="SDD09316.1"/>
    <property type="molecule type" value="Genomic_DNA"/>
</dbReference>
<keyword evidence="3" id="KW-1185">Reference proteome</keyword>
<dbReference type="PANTHER" id="PTHR23419:SF8">
    <property type="entry name" value="FI09726P"/>
    <property type="match status" value="1"/>
</dbReference>
<evidence type="ECO:0000313" key="2">
    <source>
        <dbReference type="EMBL" id="SDD09316.1"/>
    </source>
</evidence>
<dbReference type="AlphaFoldDB" id="A0A1G6RZD4"/>